<dbReference type="EMBL" id="CM003371">
    <property type="protein sequence ID" value="KOM31493.1"/>
    <property type="molecule type" value="Genomic_DNA"/>
</dbReference>
<reference evidence="2" key="1">
    <citation type="journal article" date="2015" name="Proc. Natl. Acad. Sci. U.S.A.">
        <title>Genome sequencing of adzuki bean (Vigna angularis) provides insight into high starch and low fat accumulation and domestication.</title>
        <authorList>
            <person name="Yang K."/>
            <person name="Tian Z."/>
            <person name="Chen C."/>
            <person name="Luo L."/>
            <person name="Zhao B."/>
            <person name="Wang Z."/>
            <person name="Yu L."/>
            <person name="Li Y."/>
            <person name="Sun Y."/>
            <person name="Li W."/>
            <person name="Chen Y."/>
            <person name="Li Y."/>
            <person name="Zhang Y."/>
            <person name="Ai D."/>
            <person name="Zhao J."/>
            <person name="Shang C."/>
            <person name="Ma Y."/>
            <person name="Wu B."/>
            <person name="Wang M."/>
            <person name="Gao L."/>
            <person name="Sun D."/>
            <person name="Zhang P."/>
            <person name="Guo F."/>
            <person name="Wang W."/>
            <person name="Li Y."/>
            <person name="Wang J."/>
            <person name="Varshney R.K."/>
            <person name="Wang J."/>
            <person name="Ling H.Q."/>
            <person name="Wan P."/>
        </authorList>
    </citation>
    <scope>NUCLEOTIDE SEQUENCE</scope>
    <source>
        <strain evidence="2">cv. Jingnong 6</strain>
    </source>
</reference>
<name>A0A0L9TLP2_PHAAN</name>
<protein>
    <submittedName>
        <fullName evidence="1">Uncharacterized protein</fullName>
    </submittedName>
</protein>
<dbReference type="AlphaFoldDB" id="A0A0L9TLP2"/>
<accession>A0A0L9TLP2</accession>
<evidence type="ECO:0000313" key="1">
    <source>
        <dbReference type="EMBL" id="KOM31493.1"/>
    </source>
</evidence>
<sequence>MTIFPFLHRESPSTSCHENHDRRNKTVSHARAHILRQVFKPANPEKPKPLRTLAPLPQDRRCAAQQRLYGHHVHLEKVSLDHRELHLRVATTRAERRRSRYFGLMRRNGCVQNSFRIRVFYFWDFFDCR</sequence>
<gene>
    <name evidence="1" type="ORF">LR48_Vigan01g104800</name>
</gene>
<dbReference type="Proteomes" id="UP000053144">
    <property type="component" value="Chromosome 1"/>
</dbReference>
<proteinExistence type="predicted"/>
<evidence type="ECO:0000313" key="2">
    <source>
        <dbReference type="Proteomes" id="UP000053144"/>
    </source>
</evidence>
<organism evidence="1 2">
    <name type="scientific">Phaseolus angularis</name>
    <name type="common">Azuki bean</name>
    <name type="synonym">Vigna angularis</name>
    <dbReference type="NCBI Taxonomy" id="3914"/>
    <lineage>
        <taxon>Eukaryota</taxon>
        <taxon>Viridiplantae</taxon>
        <taxon>Streptophyta</taxon>
        <taxon>Embryophyta</taxon>
        <taxon>Tracheophyta</taxon>
        <taxon>Spermatophyta</taxon>
        <taxon>Magnoliopsida</taxon>
        <taxon>eudicotyledons</taxon>
        <taxon>Gunneridae</taxon>
        <taxon>Pentapetalae</taxon>
        <taxon>rosids</taxon>
        <taxon>fabids</taxon>
        <taxon>Fabales</taxon>
        <taxon>Fabaceae</taxon>
        <taxon>Papilionoideae</taxon>
        <taxon>50 kb inversion clade</taxon>
        <taxon>NPAAA clade</taxon>
        <taxon>indigoferoid/millettioid clade</taxon>
        <taxon>Phaseoleae</taxon>
        <taxon>Vigna</taxon>
    </lineage>
</organism>
<dbReference type="Gramene" id="KOM31493">
    <property type="protein sequence ID" value="KOM31493"/>
    <property type="gene ID" value="LR48_Vigan01g104800"/>
</dbReference>